<dbReference type="Proteomes" id="UP000799779">
    <property type="component" value="Unassembled WGS sequence"/>
</dbReference>
<keyword evidence="3" id="KW-1185">Reference proteome</keyword>
<dbReference type="EMBL" id="ML977804">
    <property type="protein sequence ID" value="KAF1992757.1"/>
    <property type="molecule type" value="Genomic_DNA"/>
</dbReference>
<organism evidence="2 3">
    <name type="scientific">Amniculicola lignicola CBS 123094</name>
    <dbReference type="NCBI Taxonomy" id="1392246"/>
    <lineage>
        <taxon>Eukaryota</taxon>
        <taxon>Fungi</taxon>
        <taxon>Dikarya</taxon>
        <taxon>Ascomycota</taxon>
        <taxon>Pezizomycotina</taxon>
        <taxon>Dothideomycetes</taxon>
        <taxon>Pleosporomycetidae</taxon>
        <taxon>Pleosporales</taxon>
        <taxon>Amniculicolaceae</taxon>
        <taxon>Amniculicola</taxon>
    </lineage>
</organism>
<feature type="non-terminal residue" evidence="2">
    <location>
        <position position="76"/>
    </location>
</feature>
<dbReference type="AlphaFoldDB" id="A0A6A5VV66"/>
<reference evidence="2" key="1">
    <citation type="journal article" date="2020" name="Stud. Mycol.">
        <title>101 Dothideomycetes genomes: a test case for predicting lifestyles and emergence of pathogens.</title>
        <authorList>
            <person name="Haridas S."/>
            <person name="Albert R."/>
            <person name="Binder M."/>
            <person name="Bloem J."/>
            <person name="Labutti K."/>
            <person name="Salamov A."/>
            <person name="Andreopoulos B."/>
            <person name="Baker S."/>
            <person name="Barry K."/>
            <person name="Bills G."/>
            <person name="Bluhm B."/>
            <person name="Cannon C."/>
            <person name="Castanera R."/>
            <person name="Culley D."/>
            <person name="Daum C."/>
            <person name="Ezra D."/>
            <person name="Gonzalez J."/>
            <person name="Henrissat B."/>
            <person name="Kuo A."/>
            <person name="Liang C."/>
            <person name="Lipzen A."/>
            <person name="Lutzoni F."/>
            <person name="Magnuson J."/>
            <person name="Mondo S."/>
            <person name="Nolan M."/>
            <person name="Ohm R."/>
            <person name="Pangilinan J."/>
            <person name="Park H.-J."/>
            <person name="Ramirez L."/>
            <person name="Alfaro M."/>
            <person name="Sun H."/>
            <person name="Tritt A."/>
            <person name="Yoshinaga Y."/>
            <person name="Zwiers L.-H."/>
            <person name="Turgeon B."/>
            <person name="Goodwin S."/>
            <person name="Spatafora J."/>
            <person name="Crous P."/>
            <person name="Grigoriev I."/>
        </authorList>
    </citation>
    <scope>NUCLEOTIDE SEQUENCE</scope>
    <source>
        <strain evidence="2">CBS 123094</strain>
    </source>
</reference>
<feature type="domain" description="Heterokaryon incompatibility" evidence="1">
    <location>
        <begin position="22"/>
        <end position="76"/>
    </location>
</feature>
<dbReference type="PANTHER" id="PTHR10622:SF10">
    <property type="entry name" value="HET DOMAIN-CONTAINING PROTEIN"/>
    <property type="match status" value="1"/>
</dbReference>
<accession>A0A6A5VV66</accession>
<dbReference type="InterPro" id="IPR010730">
    <property type="entry name" value="HET"/>
</dbReference>
<dbReference type="OrthoDB" id="674604at2759"/>
<protein>
    <recommendedName>
        <fullName evidence="1">Heterokaryon incompatibility domain-containing protein</fullName>
    </recommendedName>
</protein>
<evidence type="ECO:0000313" key="3">
    <source>
        <dbReference type="Proteomes" id="UP000799779"/>
    </source>
</evidence>
<proteinExistence type="predicted"/>
<sequence length="76" mass="8729">MRLICTSTLTLHEFIGEHIPSYAILSHTWGPRETTYQEMMATTGTTPQTEGYNKVVRFAKLCKALNHQYCWVDTCC</sequence>
<name>A0A6A5VV66_9PLEO</name>
<evidence type="ECO:0000259" key="1">
    <source>
        <dbReference type="Pfam" id="PF06985"/>
    </source>
</evidence>
<dbReference type="PANTHER" id="PTHR10622">
    <property type="entry name" value="HET DOMAIN-CONTAINING PROTEIN"/>
    <property type="match status" value="1"/>
</dbReference>
<dbReference type="Pfam" id="PF06985">
    <property type="entry name" value="HET"/>
    <property type="match status" value="1"/>
</dbReference>
<evidence type="ECO:0000313" key="2">
    <source>
        <dbReference type="EMBL" id="KAF1992757.1"/>
    </source>
</evidence>
<gene>
    <name evidence="2" type="ORF">P154DRAFT_417423</name>
</gene>